<evidence type="ECO:0000256" key="1">
    <source>
        <dbReference type="ARBA" id="ARBA00004123"/>
    </source>
</evidence>
<proteinExistence type="inferred from homology"/>
<dbReference type="GO" id="GO:0071013">
    <property type="term" value="C:catalytic step 2 spliceosome"/>
    <property type="evidence" value="ECO:0007669"/>
    <property type="project" value="TreeGrafter"/>
</dbReference>
<keyword evidence="6" id="KW-1185">Reference proteome</keyword>
<comment type="caution">
    <text evidence="5">The sequence shown here is derived from an EMBL/GenBank/DDBJ whole genome shotgun (WGS) entry which is preliminary data.</text>
</comment>
<dbReference type="InterPro" id="IPR013633">
    <property type="entry name" value="NRDE-2"/>
</dbReference>
<dbReference type="PANTHER" id="PTHR13471">
    <property type="entry name" value="TETRATRICOPEPTIDE-LIKE HELICAL"/>
    <property type="match status" value="1"/>
</dbReference>
<comment type="subcellular location">
    <subcellularLocation>
        <location evidence="1">Nucleus</location>
    </subcellularLocation>
</comment>
<protein>
    <recommendedName>
        <fullName evidence="7">DUF1740-domain-containing protein</fullName>
    </recommendedName>
</protein>
<evidence type="ECO:0008006" key="7">
    <source>
        <dbReference type="Google" id="ProtNLM"/>
    </source>
</evidence>
<dbReference type="GeneID" id="89970180"/>
<feature type="region of interest" description="Disordered" evidence="4">
    <location>
        <begin position="156"/>
        <end position="180"/>
    </location>
</feature>
<keyword evidence="3" id="KW-0539">Nucleus</keyword>
<dbReference type="RefSeq" id="XP_064707127.1">
    <property type="nucleotide sequence ID" value="XM_064845582.1"/>
</dbReference>
<dbReference type="GO" id="GO:0031048">
    <property type="term" value="P:regulatory ncRNA-mediated heterochromatin formation"/>
    <property type="evidence" value="ECO:0007669"/>
    <property type="project" value="TreeGrafter"/>
</dbReference>
<feature type="compositionally biased region" description="Basic and acidic residues" evidence="4">
    <location>
        <begin position="1"/>
        <end position="15"/>
    </location>
</feature>
<dbReference type="AlphaFoldDB" id="A0AAV9NC85"/>
<evidence type="ECO:0000313" key="6">
    <source>
        <dbReference type="Proteomes" id="UP001358417"/>
    </source>
</evidence>
<dbReference type="PANTHER" id="PTHR13471:SF0">
    <property type="entry name" value="NUCLEAR EXOSOME REGULATOR NRDE2"/>
    <property type="match status" value="1"/>
</dbReference>
<evidence type="ECO:0000256" key="2">
    <source>
        <dbReference type="ARBA" id="ARBA00009265"/>
    </source>
</evidence>
<dbReference type="EMBL" id="JAVRRD010000011">
    <property type="protein sequence ID" value="KAK5054002.1"/>
    <property type="molecule type" value="Genomic_DNA"/>
</dbReference>
<comment type="similarity">
    <text evidence="2">Belongs to the NRDE2 family.</text>
</comment>
<name>A0AAV9NC85_9EURO</name>
<dbReference type="Proteomes" id="UP001358417">
    <property type="component" value="Unassembled WGS sequence"/>
</dbReference>
<evidence type="ECO:0000256" key="4">
    <source>
        <dbReference type="SAM" id="MobiDB-lite"/>
    </source>
</evidence>
<feature type="region of interest" description="Disordered" evidence="4">
    <location>
        <begin position="1"/>
        <end position="55"/>
    </location>
</feature>
<organism evidence="5 6">
    <name type="scientific">Exophiala bonariae</name>
    <dbReference type="NCBI Taxonomy" id="1690606"/>
    <lineage>
        <taxon>Eukaryota</taxon>
        <taxon>Fungi</taxon>
        <taxon>Dikarya</taxon>
        <taxon>Ascomycota</taxon>
        <taxon>Pezizomycotina</taxon>
        <taxon>Eurotiomycetes</taxon>
        <taxon>Chaetothyriomycetidae</taxon>
        <taxon>Chaetothyriales</taxon>
        <taxon>Herpotrichiellaceae</taxon>
        <taxon>Exophiala</taxon>
    </lineage>
</organism>
<evidence type="ECO:0000313" key="5">
    <source>
        <dbReference type="EMBL" id="KAK5054002.1"/>
    </source>
</evidence>
<accession>A0AAV9NC85</accession>
<dbReference type="GO" id="GO:1902369">
    <property type="term" value="P:negative regulation of RNA catabolic process"/>
    <property type="evidence" value="ECO:0007669"/>
    <property type="project" value="TreeGrafter"/>
</dbReference>
<sequence length="1004" mass="113467">MPPPGHERAQRDLKIPHHSPASRTREETESKGSNSSKTLDGDDTKSLRFVVDRKGDRRNLEYGAPDRYAVPQYYSAGHGSVLGLSQKYRISSDSNGRKYVADLDLDTVRRSRKQSLLASRPTENEQRIILPDSSVSWHDAEKDYIPFQHVRERRRSRTLNTLRDSSSEGGESDDSNPKSMAKPIQADVFDAFKNDPIHRRHLQLLKGTKERPENAQAWLDLINHQETSFENEANIELLGSATSRSVADLKISLYEKALHHVKEQNARTVLTLGLMHEGKNVWDSQTQHSQWETVLKSNNSVELWKSFLNFKQTSVLDHSFEECMKAYKRSLQVAQAIDAGRVRDAHCIYIILRLSSYLWQLDMTELAIGLWQALLELNFCSPPDHSPDQLLSLYEDFWDSEHSRLGDEGANGWGSGSKTEVVQKADQKPEVKHDMDLNTWAHIETRLLRDSGLPARSLDETDDMDPYRVVLFSDIQEYLFLSTTGTGAQLLLDAFLLFCGLDPVSSLPETGKWQTDSFLFNHFPSSKSSRLSPLLMADEVVPSNTQSGVLEPHVSKISPYVGLVATADSPIGIYPEFIHRLLLQLTMFAHGLTSKDILMQYILSIEAKTNPKSTRKQAKAFLKSQPESLRLYNAFALVECQLGNLESAERIWTTSLSMQASFQDVEDNAIFPMWRDWAWSYMVQKLFQRARSLLTAMPRGQVSLLDVRNAEPGSTITARIKAERFISLKLESCITNEGVNDLVALTDLLAFYKYLNDGCGLDKALEVYTNQLASIERISPEWKEDVVEMIHERLAEFLHAHATTFGRPFKPKQMMAVIGNSVNLFPNNFLLRWKQHLLGQQAGVLDRLRELNMNGHVQKNFDFEDLSVAPICLNLSIELARPSYSGSTNHSIRAAFQRATAPGSNGIYCVNLWKAYILWELSVAQMSYGVSGKAAGKAKKAANNVKEAFHAAIHACPWTKEIYMMAFKESLLGSLLGDAELKQLYHSMVERGLRVRLDISDNVI</sequence>
<feature type="compositionally biased region" description="Basic and acidic residues" evidence="4">
    <location>
        <begin position="39"/>
        <end position="55"/>
    </location>
</feature>
<evidence type="ECO:0000256" key="3">
    <source>
        <dbReference type="ARBA" id="ARBA00023242"/>
    </source>
</evidence>
<gene>
    <name evidence="5" type="ORF">LTR84_001964</name>
</gene>
<dbReference type="Pfam" id="PF08424">
    <property type="entry name" value="NRDE-2"/>
    <property type="match status" value="1"/>
</dbReference>
<reference evidence="5 6" key="1">
    <citation type="submission" date="2023-08" db="EMBL/GenBank/DDBJ databases">
        <title>Black Yeasts Isolated from many extreme environments.</title>
        <authorList>
            <person name="Coleine C."/>
            <person name="Stajich J.E."/>
            <person name="Selbmann L."/>
        </authorList>
    </citation>
    <scope>NUCLEOTIDE SEQUENCE [LARGE SCALE GENOMIC DNA]</scope>
    <source>
        <strain evidence="5 6">CCFEE 5792</strain>
    </source>
</reference>